<proteinExistence type="inferred from homology"/>
<protein>
    <submittedName>
        <fullName evidence="6">S-adenosyl-L-methionine-dependent methyltransferase</fullName>
    </submittedName>
</protein>
<dbReference type="GO" id="GO:0003676">
    <property type="term" value="F:nucleic acid binding"/>
    <property type="evidence" value="ECO:0007669"/>
    <property type="project" value="InterPro"/>
</dbReference>
<sequence>MSFPTPSTSSANYEEVYEPSEDSFMLLDVLEMEQSYINSHLSYPVVTEIGTGSGIVTTFMLKSVVPKGVFLATDISPFACNQVLATSKENNGTQYLEALRGERTTMMRPHTIDLLVFNPPYVPDDKPVEPYPETDGDWVDWALLGGEDGMQVTWKVLLELKTILSKNGIAYILFCASNKPEQVAVKMRELGWIVTRIVERKEGRELLSVYRFELK</sequence>
<evidence type="ECO:0000313" key="5">
    <source>
        <dbReference type="EMBL" id="AOW07364.1"/>
    </source>
</evidence>
<name>A0A1D8NNZ6_YARLL</name>
<evidence type="ECO:0000256" key="3">
    <source>
        <dbReference type="ARBA" id="ARBA00022679"/>
    </source>
</evidence>
<dbReference type="InterPro" id="IPR029063">
    <property type="entry name" value="SAM-dependent_MTases_sf"/>
</dbReference>
<dbReference type="GO" id="GO:0035657">
    <property type="term" value="C:eRF1 methyltransferase complex"/>
    <property type="evidence" value="ECO:0007669"/>
    <property type="project" value="EnsemblFungi"/>
</dbReference>
<dbReference type="GO" id="GO:0006417">
    <property type="term" value="P:regulation of translation"/>
    <property type="evidence" value="ECO:0007669"/>
    <property type="project" value="EnsemblFungi"/>
</dbReference>
<accession>A0A1D8NNZ6</accession>
<dbReference type="GO" id="GO:0042273">
    <property type="term" value="P:ribosomal large subunit biogenesis"/>
    <property type="evidence" value="ECO:0007669"/>
    <property type="project" value="EnsemblFungi"/>
</dbReference>
<dbReference type="AlphaFoldDB" id="A0A1D8NNZ6"/>
<dbReference type="VEuPathDB" id="FungiDB:YALI0_F18414g"/>
<keyword evidence="2 6" id="KW-0489">Methyltransferase</keyword>
<dbReference type="SUPFAM" id="SSF53335">
    <property type="entry name" value="S-adenosyl-L-methionine-dependent methyltransferases"/>
    <property type="match status" value="1"/>
</dbReference>
<evidence type="ECO:0000256" key="2">
    <source>
        <dbReference type="ARBA" id="ARBA00022603"/>
    </source>
</evidence>
<dbReference type="GO" id="GO:0008276">
    <property type="term" value="F:protein methyltransferase activity"/>
    <property type="evidence" value="ECO:0007669"/>
    <property type="project" value="EnsemblFungi"/>
</dbReference>
<dbReference type="Gene3D" id="3.40.50.150">
    <property type="entry name" value="Vaccinia Virus protein VP39"/>
    <property type="match status" value="1"/>
</dbReference>
<organism evidence="5 7">
    <name type="scientific">Yarrowia lipolytica</name>
    <name type="common">Candida lipolytica</name>
    <dbReference type="NCBI Taxonomy" id="4952"/>
    <lineage>
        <taxon>Eukaryota</taxon>
        <taxon>Fungi</taxon>
        <taxon>Dikarya</taxon>
        <taxon>Ascomycota</taxon>
        <taxon>Saccharomycotina</taxon>
        <taxon>Dipodascomycetes</taxon>
        <taxon>Dipodascales</taxon>
        <taxon>Dipodascales incertae sedis</taxon>
        <taxon>Yarrowia</taxon>
    </lineage>
</organism>
<evidence type="ECO:0000313" key="6">
    <source>
        <dbReference type="EMBL" id="RDW23529.1"/>
    </source>
</evidence>
<dbReference type="InterPro" id="IPR052190">
    <property type="entry name" value="Euk-Arch_PrmC-MTase"/>
</dbReference>
<evidence type="ECO:0000313" key="7">
    <source>
        <dbReference type="Proteomes" id="UP000182444"/>
    </source>
</evidence>
<dbReference type="PANTHER" id="PTHR45875:SF1">
    <property type="entry name" value="METHYLTRANSFERASE N6AMT1"/>
    <property type="match status" value="1"/>
</dbReference>
<dbReference type="GO" id="GO:0008757">
    <property type="term" value="F:S-adenosylmethionine-dependent methyltransferase activity"/>
    <property type="evidence" value="ECO:0007669"/>
    <property type="project" value="EnsemblFungi"/>
</dbReference>
<evidence type="ECO:0000313" key="8">
    <source>
        <dbReference type="Proteomes" id="UP000256601"/>
    </source>
</evidence>
<comment type="similarity">
    <text evidence="1">Belongs to the eukaryotic/archaeal PrmC-related family.</text>
</comment>
<dbReference type="PANTHER" id="PTHR45875">
    <property type="entry name" value="METHYLTRANSFERASE N6AMT1"/>
    <property type="match status" value="1"/>
</dbReference>
<dbReference type="EMBL" id="CP017558">
    <property type="protein sequence ID" value="AOW07364.1"/>
    <property type="molecule type" value="Genomic_DNA"/>
</dbReference>
<keyword evidence="3 6" id="KW-0808">Transferase</keyword>
<dbReference type="Proteomes" id="UP000182444">
    <property type="component" value="Chromosome 1F"/>
</dbReference>
<evidence type="ECO:0000256" key="4">
    <source>
        <dbReference type="ARBA" id="ARBA00022691"/>
    </source>
</evidence>
<dbReference type="GO" id="GO:0032259">
    <property type="term" value="P:methylation"/>
    <property type="evidence" value="ECO:0007669"/>
    <property type="project" value="UniProtKB-KW"/>
</dbReference>
<dbReference type="KEGG" id="yli:2907832"/>
<dbReference type="GeneID" id="2907832"/>
<gene>
    <name evidence="6" type="ORF">B0I71DRAFT_123907</name>
    <name evidence="5" type="ORF">YALI1_F24413g</name>
</gene>
<dbReference type="PROSITE" id="PS00092">
    <property type="entry name" value="N6_MTASE"/>
    <property type="match status" value="1"/>
</dbReference>
<dbReference type="OMA" id="EWDDWME"/>
<dbReference type="Proteomes" id="UP000256601">
    <property type="component" value="Unassembled WGS sequence"/>
</dbReference>
<dbReference type="InterPro" id="IPR002052">
    <property type="entry name" value="DNA_methylase_N6_adenine_CS"/>
</dbReference>
<reference evidence="6 8" key="2">
    <citation type="submission" date="2018-07" db="EMBL/GenBank/DDBJ databases">
        <title>Draft Genome Assemblies for Five Robust Yarrowia lipolytica Strains Exhibiting High Lipid Production and Pentose Sugar Utilization and Sugar Alcohol Secretion from Undetoxified Lignocellulosic Biomass Hydrolysates.</title>
        <authorList>
            <consortium name="DOE Joint Genome Institute"/>
            <person name="Walker C."/>
            <person name="Ryu S."/>
            <person name="Na H."/>
            <person name="Zane M."/>
            <person name="LaButti K."/>
            <person name="Lipzen A."/>
            <person name="Haridas S."/>
            <person name="Barry K."/>
            <person name="Grigoriev I.V."/>
            <person name="Quarterman J."/>
            <person name="Slininger P."/>
            <person name="Dien B."/>
            <person name="Trinh C.T."/>
        </authorList>
    </citation>
    <scope>NUCLEOTIDE SEQUENCE [LARGE SCALE GENOMIC DNA]</scope>
    <source>
        <strain evidence="6 8">YB392</strain>
    </source>
</reference>
<reference evidence="5 7" key="1">
    <citation type="journal article" date="2016" name="PLoS ONE">
        <title>Sequence Assembly of Yarrowia lipolytica Strain W29/CLIB89 Shows Transposable Element Diversity.</title>
        <authorList>
            <person name="Magnan C."/>
            <person name="Yu J."/>
            <person name="Chang I."/>
            <person name="Jahn E."/>
            <person name="Kanomata Y."/>
            <person name="Wu J."/>
            <person name="Zeller M."/>
            <person name="Oakes M."/>
            <person name="Baldi P."/>
            <person name="Sandmeyer S."/>
        </authorList>
    </citation>
    <scope>NUCLEOTIDE SEQUENCE [LARGE SCALE GENOMIC DNA]</scope>
    <source>
        <strain evidence="5">CLIB89</strain>
        <strain evidence="7">CLIB89(W29)</strain>
    </source>
</reference>
<dbReference type="GO" id="GO:0015934">
    <property type="term" value="C:large ribosomal subunit"/>
    <property type="evidence" value="ECO:0007669"/>
    <property type="project" value="EnsemblFungi"/>
</dbReference>
<dbReference type="VEuPathDB" id="FungiDB:YALI1_F24413g"/>
<dbReference type="EMBL" id="KZ859078">
    <property type="protein sequence ID" value="RDW23529.1"/>
    <property type="molecule type" value="Genomic_DNA"/>
</dbReference>
<dbReference type="eggNOG" id="KOG3191">
    <property type="taxonomic scope" value="Eukaryota"/>
</dbReference>
<keyword evidence="4" id="KW-0949">S-adenosyl-L-methionine</keyword>
<evidence type="ECO:0000256" key="1">
    <source>
        <dbReference type="ARBA" id="ARBA00006149"/>
    </source>
</evidence>